<name>A0A699KR93_TANCI</name>
<dbReference type="EMBL" id="BKCJ010534363">
    <property type="protein sequence ID" value="GFB01736.1"/>
    <property type="molecule type" value="Genomic_DNA"/>
</dbReference>
<organism evidence="2">
    <name type="scientific">Tanacetum cinerariifolium</name>
    <name type="common">Dalmatian daisy</name>
    <name type="synonym">Chrysanthemum cinerariifolium</name>
    <dbReference type="NCBI Taxonomy" id="118510"/>
    <lineage>
        <taxon>Eukaryota</taxon>
        <taxon>Viridiplantae</taxon>
        <taxon>Streptophyta</taxon>
        <taxon>Embryophyta</taxon>
        <taxon>Tracheophyta</taxon>
        <taxon>Spermatophyta</taxon>
        <taxon>Magnoliopsida</taxon>
        <taxon>eudicotyledons</taxon>
        <taxon>Gunneridae</taxon>
        <taxon>Pentapetalae</taxon>
        <taxon>asterids</taxon>
        <taxon>campanulids</taxon>
        <taxon>Asterales</taxon>
        <taxon>Asteraceae</taxon>
        <taxon>Asteroideae</taxon>
        <taxon>Anthemideae</taxon>
        <taxon>Anthemidinae</taxon>
        <taxon>Tanacetum</taxon>
    </lineage>
</organism>
<evidence type="ECO:0000313" key="2">
    <source>
        <dbReference type="EMBL" id="GFB01736.1"/>
    </source>
</evidence>
<feature type="compositionally biased region" description="Acidic residues" evidence="1">
    <location>
        <begin position="168"/>
        <end position="183"/>
    </location>
</feature>
<feature type="compositionally biased region" description="Polar residues" evidence="1">
    <location>
        <begin position="294"/>
        <end position="322"/>
    </location>
</feature>
<accession>A0A699KR93</accession>
<evidence type="ECO:0000256" key="1">
    <source>
        <dbReference type="SAM" id="MobiDB-lite"/>
    </source>
</evidence>
<comment type="caution">
    <text evidence="2">The sequence shown here is derived from an EMBL/GenBank/DDBJ whole genome shotgun (WGS) entry which is preliminary data.</text>
</comment>
<sequence length="473" mass="52691">LLEQSVQDSCTQLPLQKCLMNYSINADLTGSPSSTTVEQDAPSTSNSPTPTETQSSVIPQDVGDDNLDMEVAHMGSDPLFGVPNVPFDDSEEELSWNSSDDEDVDEQTKGREESEGDKTNESDDDDDDQDEAEKVNDDDNDEEEITKISEQEVIESGEGKDEATESDRESEDEEIREQEEESFDPIPRTPEESKDDDNNEEDQGLRIGEEERMQEEEEADELYHDSDAQQESSSTSSFMTNLLNPITDPDKTILDTYGESTILKQRREDDDQEGTSAGSDRGSKRQREGAEHASASTPSEPATGSAGRSITGSQSRQLSASESAFAEEPPRRPPTPDRDWNKSVPAAQGNAQSWISALAKQTDARSSFNELLDTPIDFSNFIMNRLGVDTLTPELLAGPTYELMRGSCNSLTELEYHLEEVYKATTNQLDWVNPEGQQYPHNQLQPLPLIPDNRGRSVIPFEHFINNDLEYLR</sequence>
<feature type="compositionally biased region" description="Acidic residues" evidence="1">
    <location>
        <begin position="122"/>
        <end position="131"/>
    </location>
</feature>
<feature type="region of interest" description="Disordered" evidence="1">
    <location>
        <begin position="26"/>
        <end position="347"/>
    </location>
</feature>
<feature type="non-terminal residue" evidence="2">
    <location>
        <position position="473"/>
    </location>
</feature>
<reference evidence="2" key="1">
    <citation type="journal article" date="2019" name="Sci. Rep.">
        <title>Draft genome of Tanacetum cinerariifolium, the natural source of mosquito coil.</title>
        <authorList>
            <person name="Yamashiro T."/>
            <person name="Shiraishi A."/>
            <person name="Satake H."/>
            <person name="Nakayama K."/>
        </authorList>
    </citation>
    <scope>NUCLEOTIDE SEQUENCE</scope>
</reference>
<feature type="compositionally biased region" description="Acidic residues" evidence="1">
    <location>
        <begin position="193"/>
        <end position="202"/>
    </location>
</feature>
<feature type="compositionally biased region" description="Low complexity" evidence="1">
    <location>
        <begin position="42"/>
        <end position="56"/>
    </location>
</feature>
<feature type="compositionally biased region" description="Acidic residues" evidence="1">
    <location>
        <begin position="88"/>
        <end position="105"/>
    </location>
</feature>
<feature type="compositionally biased region" description="Basic and acidic residues" evidence="1">
    <location>
        <begin position="157"/>
        <end position="167"/>
    </location>
</feature>
<proteinExistence type="predicted"/>
<dbReference type="AlphaFoldDB" id="A0A699KR93"/>
<feature type="non-terminal residue" evidence="2">
    <location>
        <position position="1"/>
    </location>
</feature>
<feature type="compositionally biased region" description="Basic and acidic residues" evidence="1">
    <location>
        <begin position="106"/>
        <end position="121"/>
    </location>
</feature>
<gene>
    <name evidence="2" type="ORF">Tci_673707</name>
</gene>
<feature type="compositionally biased region" description="Polar residues" evidence="1">
    <location>
        <begin position="26"/>
        <end position="38"/>
    </location>
</feature>
<feature type="compositionally biased region" description="Basic and acidic residues" evidence="1">
    <location>
        <begin position="328"/>
        <end position="341"/>
    </location>
</feature>
<protein>
    <submittedName>
        <fullName evidence="2">Uncharacterized protein</fullName>
    </submittedName>
</protein>
<feature type="compositionally biased region" description="Basic and acidic residues" evidence="1">
    <location>
        <begin position="281"/>
        <end position="291"/>
    </location>
</feature>